<reference evidence="2 3" key="1">
    <citation type="submission" date="2020-10" db="EMBL/GenBank/DDBJ databases">
        <title>Connecting structure to function with the recovery of over 1000 high-quality activated sludge metagenome-assembled genomes encoding full-length rRNA genes using long-read sequencing.</title>
        <authorList>
            <person name="Singleton C.M."/>
            <person name="Petriglieri F."/>
            <person name="Kristensen J.M."/>
            <person name="Kirkegaard R.H."/>
            <person name="Michaelsen T.Y."/>
            <person name="Andersen M.H."/>
            <person name="Karst S.M."/>
            <person name="Dueholm M.S."/>
            <person name="Nielsen P.H."/>
            <person name="Albertsen M."/>
        </authorList>
    </citation>
    <scope>NUCLEOTIDE SEQUENCE [LARGE SCALE GENOMIC DNA]</scope>
    <source>
        <strain evidence="2">EsbW_18-Q3-R4-48_BATAC.285</strain>
    </source>
</reference>
<dbReference type="InterPro" id="IPR036163">
    <property type="entry name" value="HMA_dom_sf"/>
</dbReference>
<evidence type="ECO:0000313" key="2">
    <source>
        <dbReference type="EMBL" id="MBK7674231.1"/>
    </source>
</evidence>
<proteinExistence type="predicted"/>
<dbReference type="SUPFAM" id="SSF55008">
    <property type="entry name" value="HMA, heavy metal-associated domain"/>
    <property type="match status" value="1"/>
</dbReference>
<accession>A0A935PY48</accession>
<dbReference type="AlphaFoldDB" id="A0A935PY48"/>
<dbReference type="GO" id="GO:0046872">
    <property type="term" value="F:metal ion binding"/>
    <property type="evidence" value="ECO:0007669"/>
    <property type="project" value="InterPro"/>
</dbReference>
<comment type="caution">
    <text evidence="2">The sequence shown here is derived from an EMBL/GenBank/DDBJ whole genome shotgun (WGS) entry which is preliminary data.</text>
</comment>
<dbReference type="Proteomes" id="UP000697998">
    <property type="component" value="Unassembled WGS sequence"/>
</dbReference>
<keyword evidence="1" id="KW-1133">Transmembrane helix</keyword>
<protein>
    <submittedName>
        <fullName evidence="2">Cation transporter</fullName>
    </submittedName>
</protein>
<keyword evidence="1" id="KW-0472">Membrane</keyword>
<sequence length="217" mass="24757">MTAAPDPDALSRQIVVRYRDPGHVRFALPAELCSLAAANVIETALRRQDGVYRVTIHAAERKLSVFYDEHVCDLHAVARRLFAALGELATGDDTANMAARDDRATAASPAKTRRAGGSLNIEARARRALRRVMQEMSRHPQLRGVQERVQPMLESALTEQAIINFLNDLLAFYLIRVHWDLITQRWLREPLKFRYAWLTIFYLVFLLVRYRKTGTGK</sequence>
<name>A0A935PY48_9PROT</name>
<feature type="transmembrane region" description="Helical" evidence="1">
    <location>
        <begin position="191"/>
        <end position="208"/>
    </location>
</feature>
<evidence type="ECO:0000313" key="3">
    <source>
        <dbReference type="Proteomes" id="UP000697998"/>
    </source>
</evidence>
<dbReference type="EMBL" id="JADJMH010000002">
    <property type="protein sequence ID" value="MBK7674231.1"/>
    <property type="molecule type" value="Genomic_DNA"/>
</dbReference>
<gene>
    <name evidence="2" type="ORF">IPJ27_05390</name>
</gene>
<evidence type="ECO:0000256" key="1">
    <source>
        <dbReference type="SAM" id="Phobius"/>
    </source>
</evidence>
<organism evidence="2 3">
    <name type="scientific">Candidatus Accumulibacter proximus</name>
    <dbReference type="NCBI Taxonomy" id="2954385"/>
    <lineage>
        <taxon>Bacteria</taxon>
        <taxon>Pseudomonadati</taxon>
        <taxon>Pseudomonadota</taxon>
        <taxon>Betaproteobacteria</taxon>
        <taxon>Candidatus Accumulibacter</taxon>
    </lineage>
</organism>
<keyword evidence="1" id="KW-0812">Transmembrane</keyword>